<dbReference type="GO" id="GO:0008270">
    <property type="term" value="F:zinc ion binding"/>
    <property type="evidence" value="ECO:0007669"/>
    <property type="project" value="InterPro"/>
</dbReference>
<sequence>MPELKVAILTFAAKSINNMRRKIIVKLLFAGAMLAGISNSFAQEVKENNQEQFGEFINRKGTYTRSASGKPNVGYWQNKADYQIAVTLDEQAHTLTGNIKLTYTNNSPETLDFIWMQMEQNRFKEDSRGTLTTPIQGNRYNGDIDGGFDMTNLQAKVGSKGSVSTKYIDSDTRMQVWFNEPIPAKGGTATVSMDFSFKVPVEGMDRMGRLEVEDGWIYAFAQWYPKVAVFDDVEGWNVEPYLGAGEFYLEYGDFDYKVTVPYDHIVVGSGELLNPKEVLSKELQNRYAKAKDSDTTVMLITAEELGNTELTRPKQEGTVTWHFAIQNSRDVAFATSRAFIWDAAKINLPSGKKILAQSAYPKESNGIEAWSRSTEYSKASIEHYSSMWFEFPYATATNVAADIGGMEYPGLNFCSYNSKGAGLWGVTDHEFGHNWFPMIVGTNERRYAWMDEGFNSFINHYSTLAFNDGEYPSNLNQTRRSINFFTSETREGIDTYPDVVNVSNLGMLAYNKPAMGLLMLREYILGHERFDNAFKSYIKTWAYKHPQPTDFFNHMENVAGENLSWFWQGWFYGTGNIDLGVSAVIPYAGNYVVVLANKGDMPMPVLMEITFEDGSTERNMLPVEIWQRGDTWNYLLKTDKKVKGVVIDPDKLLPDVNLGNDSWPQHVYEK</sequence>
<reference evidence="3 4" key="1">
    <citation type="submission" date="2016-10" db="EMBL/GenBank/DDBJ databases">
        <authorList>
            <person name="de Groot N.N."/>
        </authorList>
    </citation>
    <scope>NUCLEOTIDE SEQUENCE [LARGE SCALE GENOMIC DNA]</scope>
    <source>
        <strain evidence="3 4">DSM 23399</strain>
    </source>
</reference>
<evidence type="ECO:0000313" key="4">
    <source>
        <dbReference type="Proteomes" id="UP000198790"/>
    </source>
</evidence>
<dbReference type="GO" id="GO:0043171">
    <property type="term" value="P:peptide catabolic process"/>
    <property type="evidence" value="ECO:0007669"/>
    <property type="project" value="TreeGrafter"/>
</dbReference>
<keyword evidence="4" id="KW-1185">Reference proteome</keyword>
<protein>
    <recommendedName>
        <fullName evidence="2">Peptidase M1 membrane alanine aminopeptidase domain-containing protein</fullName>
    </recommendedName>
</protein>
<dbReference type="GO" id="GO:0005737">
    <property type="term" value="C:cytoplasm"/>
    <property type="evidence" value="ECO:0007669"/>
    <property type="project" value="TreeGrafter"/>
</dbReference>
<dbReference type="STRING" id="237018.SAMN04489723_11914"/>
<evidence type="ECO:0000256" key="1">
    <source>
        <dbReference type="SAM" id="SignalP"/>
    </source>
</evidence>
<feature type="domain" description="Peptidase M1 membrane alanine aminopeptidase" evidence="2">
    <location>
        <begin position="424"/>
        <end position="570"/>
    </location>
</feature>
<dbReference type="GO" id="GO:0042277">
    <property type="term" value="F:peptide binding"/>
    <property type="evidence" value="ECO:0007669"/>
    <property type="project" value="TreeGrafter"/>
</dbReference>
<dbReference type="Gene3D" id="1.10.390.10">
    <property type="entry name" value="Neutral Protease Domain 2"/>
    <property type="match status" value="1"/>
</dbReference>
<feature type="chain" id="PRO_5011549109" description="Peptidase M1 membrane alanine aminopeptidase domain-containing protein" evidence="1">
    <location>
        <begin position="43"/>
        <end position="670"/>
    </location>
</feature>
<evidence type="ECO:0000259" key="2">
    <source>
        <dbReference type="Pfam" id="PF01433"/>
    </source>
</evidence>
<feature type="signal peptide" evidence="1">
    <location>
        <begin position="1"/>
        <end position="42"/>
    </location>
</feature>
<gene>
    <name evidence="3" type="ORF">SAMN04489723_11914</name>
</gene>
<dbReference type="GO" id="GO:0016020">
    <property type="term" value="C:membrane"/>
    <property type="evidence" value="ECO:0007669"/>
    <property type="project" value="TreeGrafter"/>
</dbReference>
<dbReference type="Pfam" id="PF01433">
    <property type="entry name" value="Peptidase_M1"/>
    <property type="match status" value="1"/>
</dbReference>
<dbReference type="CDD" id="cd09604">
    <property type="entry name" value="M1_APN_like"/>
    <property type="match status" value="1"/>
</dbReference>
<dbReference type="InterPro" id="IPR014782">
    <property type="entry name" value="Peptidase_M1_dom"/>
</dbReference>
<dbReference type="Proteomes" id="UP000198790">
    <property type="component" value="Unassembled WGS sequence"/>
</dbReference>
<evidence type="ECO:0000313" key="3">
    <source>
        <dbReference type="EMBL" id="SFB54936.1"/>
    </source>
</evidence>
<organism evidence="3 4">
    <name type="scientific">Algoriphagus aquimarinus</name>
    <dbReference type="NCBI Taxonomy" id="237018"/>
    <lineage>
        <taxon>Bacteria</taxon>
        <taxon>Pseudomonadati</taxon>
        <taxon>Bacteroidota</taxon>
        <taxon>Cytophagia</taxon>
        <taxon>Cytophagales</taxon>
        <taxon>Cyclobacteriaceae</taxon>
        <taxon>Algoriphagus</taxon>
    </lineage>
</organism>
<dbReference type="PANTHER" id="PTHR11533:SF174">
    <property type="entry name" value="PUROMYCIN-SENSITIVE AMINOPEPTIDASE-RELATED"/>
    <property type="match status" value="1"/>
</dbReference>
<dbReference type="GO" id="GO:0005615">
    <property type="term" value="C:extracellular space"/>
    <property type="evidence" value="ECO:0007669"/>
    <property type="project" value="TreeGrafter"/>
</dbReference>
<dbReference type="SUPFAM" id="SSF55486">
    <property type="entry name" value="Metalloproteases ('zincins'), catalytic domain"/>
    <property type="match status" value="1"/>
</dbReference>
<dbReference type="EMBL" id="FOKK01000019">
    <property type="protein sequence ID" value="SFB54936.1"/>
    <property type="molecule type" value="Genomic_DNA"/>
</dbReference>
<dbReference type="InterPro" id="IPR027268">
    <property type="entry name" value="Peptidase_M4/M1_CTD_sf"/>
</dbReference>
<dbReference type="InterPro" id="IPR050344">
    <property type="entry name" value="Peptidase_M1_aminopeptidases"/>
</dbReference>
<dbReference type="GO" id="GO:0070006">
    <property type="term" value="F:metalloaminopeptidase activity"/>
    <property type="evidence" value="ECO:0007669"/>
    <property type="project" value="TreeGrafter"/>
</dbReference>
<accession>A0A1I1BZ09</accession>
<dbReference type="AlphaFoldDB" id="A0A1I1BZ09"/>
<name>A0A1I1BZ09_9BACT</name>
<keyword evidence="1" id="KW-0732">Signal</keyword>
<proteinExistence type="predicted"/>
<dbReference type="PANTHER" id="PTHR11533">
    <property type="entry name" value="PROTEASE M1 ZINC METALLOPROTEASE"/>
    <property type="match status" value="1"/>
</dbReference>